<dbReference type="EC" id="3.4.24.-" evidence="3"/>
<dbReference type="InterPro" id="IPR011055">
    <property type="entry name" value="Dup_hybrid_motif"/>
</dbReference>
<dbReference type="CDD" id="cd12797">
    <property type="entry name" value="M23_peptidase"/>
    <property type="match status" value="1"/>
</dbReference>
<dbReference type="RefSeq" id="WP_377508986.1">
    <property type="nucleotide sequence ID" value="NZ_JBHULU010000021.1"/>
</dbReference>
<evidence type="ECO:0000259" key="2">
    <source>
        <dbReference type="Pfam" id="PF01551"/>
    </source>
</evidence>
<keyword evidence="4" id="KW-1185">Reference proteome</keyword>
<comment type="caution">
    <text evidence="3">The sequence shown here is derived from an EMBL/GenBank/DDBJ whole genome shotgun (WGS) entry which is preliminary data.</text>
</comment>
<evidence type="ECO:0000256" key="1">
    <source>
        <dbReference type="SAM" id="SignalP"/>
    </source>
</evidence>
<proteinExistence type="predicted"/>
<dbReference type="Proteomes" id="UP001597544">
    <property type="component" value="Unassembled WGS sequence"/>
</dbReference>
<dbReference type="EMBL" id="JBHULU010000021">
    <property type="protein sequence ID" value="MFD2515047.1"/>
    <property type="molecule type" value="Genomic_DNA"/>
</dbReference>
<gene>
    <name evidence="3" type="ORF">ACFSRY_14325</name>
</gene>
<reference evidence="4" key="1">
    <citation type="journal article" date="2019" name="Int. J. Syst. Evol. Microbiol.">
        <title>The Global Catalogue of Microorganisms (GCM) 10K type strain sequencing project: providing services to taxonomists for standard genome sequencing and annotation.</title>
        <authorList>
            <consortium name="The Broad Institute Genomics Platform"/>
            <consortium name="The Broad Institute Genome Sequencing Center for Infectious Disease"/>
            <person name="Wu L."/>
            <person name="Ma J."/>
        </authorList>
    </citation>
    <scope>NUCLEOTIDE SEQUENCE [LARGE SCALE GENOMIC DNA]</scope>
    <source>
        <strain evidence="4">KCTC 42498</strain>
    </source>
</reference>
<keyword evidence="1" id="KW-0732">Signal</keyword>
<accession>A0ABW5IN22</accession>
<protein>
    <submittedName>
        <fullName evidence="3">M23 family metallopeptidase</fullName>
        <ecNumber evidence="3">3.4.24.-</ecNumber>
    </submittedName>
</protein>
<sequence length="652" mass="73085">MLKIKNFWISRLNRKRIALAALSLFTTCSAFAQLGPEPATSKAAVPEVTPGYFLFPIKPGERNFLSGTMGEIRSNHFHGGLDIKTDQREGLPVYAAADGYISRVKQSTYGYGNIIYITHPNGLVTTYAHLREFGKPLAEHILQKQYEKKTFELEVFPEAGKFPVKRGDVIGFSGNTGGSGGPHLHFEIRDEKDQLYNPLKYKFTEVIDTTPPEIYSLGIMPLNIRARVNNEFDRAEYRTIQKNNNFSLPDTVFANGLIGLELQTIDRLDGAANRNGTQEVSLFVNGKQIYNHYIDQVPFELSRQVSQHINYNMYKRHGRSFQKAFIDHGNDLPLYNTNSRQGRFNVHLDSVYQVKLVARDSYNNNSTLSFVVKGQKPTFTHTQSKAVVKPALDHEIVGNVLKIIASDSGSTPQNIELYMGDKTLILVPSYIKDSKSVSLYDLRAGIPDSMKFCGVSTVFGLEGVIPPAKEFTFTNNYLKVLFDQQSLYDTLYLGTSLDGDVYTIGDYFTPLHKALKVTITPPNEVKDKSKAAVYFLGTGRGRGYTGGQWDGNSITFTTKNMGKFKVMEDTRPPSIKLLSKSGTQIRFRIGDDLSGINSFNAYINGEWLLMKYEHKQATIYSEKLDKSVPLSGEVVLKVKDNAGNEATYTTRI</sequence>
<evidence type="ECO:0000313" key="3">
    <source>
        <dbReference type="EMBL" id="MFD2515047.1"/>
    </source>
</evidence>
<feature type="domain" description="M23ase beta-sheet core" evidence="2">
    <location>
        <begin position="164"/>
        <end position="194"/>
    </location>
</feature>
<dbReference type="PANTHER" id="PTHR21666">
    <property type="entry name" value="PEPTIDASE-RELATED"/>
    <property type="match status" value="1"/>
</dbReference>
<dbReference type="SUPFAM" id="SSF51261">
    <property type="entry name" value="Duplicated hybrid motif"/>
    <property type="match status" value="1"/>
</dbReference>
<dbReference type="InterPro" id="IPR050570">
    <property type="entry name" value="Cell_wall_metabolism_enzyme"/>
</dbReference>
<evidence type="ECO:0000313" key="4">
    <source>
        <dbReference type="Proteomes" id="UP001597544"/>
    </source>
</evidence>
<dbReference type="Pfam" id="PF01551">
    <property type="entry name" value="Peptidase_M23"/>
    <property type="match status" value="2"/>
</dbReference>
<dbReference type="PANTHER" id="PTHR21666:SF270">
    <property type="entry name" value="MUREIN HYDROLASE ACTIVATOR ENVC"/>
    <property type="match status" value="1"/>
</dbReference>
<keyword evidence="3" id="KW-0378">Hydrolase</keyword>
<organism evidence="3 4">
    <name type="scientific">Pontibacter locisalis</name>
    <dbReference type="NCBI Taxonomy" id="1719035"/>
    <lineage>
        <taxon>Bacteria</taxon>
        <taxon>Pseudomonadati</taxon>
        <taxon>Bacteroidota</taxon>
        <taxon>Cytophagia</taxon>
        <taxon>Cytophagales</taxon>
        <taxon>Hymenobacteraceae</taxon>
        <taxon>Pontibacter</taxon>
    </lineage>
</organism>
<feature type="domain" description="M23ase beta-sheet core" evidence="2">
    <location>
        <begin position="77"/>
        <end position="133"/>
    </location>
</feature>
<dbReference type="InterPro" id="IPR016047">
    <property type="entry name" value="M23ase_b-sheet_dom"/>
</dbReference>
<name>A0ABW5IN22_9BACT</name>
<dbReference type="GO" id="GO:0016787">
    <property type="term" value="F:hydrolase activity"/>
    <property type="evidence" value="ECO:0007669"/>
    <property type="project" value="UniProtKB-KW"/>
</dbReference>
<dbReference type="Gene3D" id="2.70.70.10">
    <property type="entry name" value="Glucose Permease (Domain IIA)"/>
    <property type="match status" value="1"/>
</dbReference>
<feature type="signal peptide" evidence="1">
    <location>
        <begin position="1"/>
        <end position="32"/>
    </location>
</feature>
<feature type="chain" id="PRO_5046637095" evidence="1">
    <location>
        <begin position="33"/>
        <end position="652"/>
    </location>
</feature>